<evidence type="ECO:0000313" key="28">
    <source>
        <dbReference type="Proteomes" id="UP000365297"/>
    </source>
</evidence>
<evidence type="ECO:0000256" key="1">
    <source>
        <dbReference type="ARBA" id="ARBA00010466"/>
    </source>
</evidence>
<proteinExistence type="inferred from homology"/>
<evidence type="ECO:0000313" key="33">
    <source>
        <dbReference type="Proteomes" id="UP000478682"/>
    </source>
</evidence>
<dbReference type="Proteomes" id="UP000533021">
    <property type="component" value="Unassembled WGS sequence"/>
</dbReference>
<keyword evidence="2" id="KW-0805">Transcription regulation</keyword>
<evidence type="ECO:0000313" key="25">
    <source>
        <dbReference type="EMBL" id="RKA06543.1"/>
    </source>
</evidence>
<evidence type="ECO:0000313" key="13">
    <source>
        <dbReference type="EMBL" id="EAG4463268.1"/>
    </source>
</evidence>
<dbReference type="PANTHER" id="PTHR34294">
    <property type="entry name" value="TRANSCRIPTIONAL REGULATOR-RELATED"/>
    <property type="match status" value="1"/>
</dbReference>
<evidence type="ECO:0000313" key="38">
    <source>
        <dbReference type="Proteomes" id="UP000533021"/>
    </source>
</evidence>
<evidence type="ECO:0000313" key="42">
    <source>
        <dbReference type="Proteomes" id="UP000843503"/>
    </source>
</evidence>
<reference evidence="25 26" key="1">
    <citation type="journal article" date="2018" name="BMC Genomics">
        <title>Genes significantly associated with lineage II food isolates of Listeria monocytogenes.</title>
        <authorList>
            <person name="Pirone-Davies C."/>
            <person name="Chen Y."/>
            <person name="Pightling A."/>
            <person name="Ryan G."/>
            <person name="Wang Y."/>
            <person name="Yao K."/>
            <person name="Hoffmann M."/>
            <person name="Allard M.W."/>
        </authorList>
    </citation>
    <scope>NUCLEOTIDE SEQUENCE [LARGE SCALE GENOMIC DNA]</scope>
    <source>
        <strain evidence="25 26">PNUSAL000550</strain>
    </source>
</reference>
<evidence type="ECO:0000259" key="5">
    <source>
        <dbReference type="Pfam" id="PF04198"/>
    </source>
</evidence>
<evidence type="ECO:0000313" key="19">
    <source>
        <dbReference type="EMBL" id="ECX6925116.1"/>
    </source>
</evidence>
<evidence type="ECO:0000313" key="18">
    <source>
        <dbReference type="EMBL" id="EAH4241652.1"/>
    </source>
</evidence>
<dbReference type="EMBL" id="DAAJZA010000013">
    <property type="protein sequence ID" value="HAC1756099.1"/>
    <property type="molecule type" value="Genomic_DNA"/>
</dbReference>
<dbReference type="EMBL" id="AABGHY010000005">
    <property type="protein sequence ID" value="EAH3294545.1"/>
    <property type="molecule type" value="Genomic_DNA"/>
</dbReference>
<evidence type="ECO:0000313" key="12">
    <source>
        <dbReference type="EMBL" id="EAG1893893.1"/>
    </source>
</evidence>
<dbReference type="Proteomes" id="UP000530452">
    <property type="component" value="Unassembled WGS sequence"/>
</dbReference>
<evidence type="ECO:0000313" key="40">
    <source>
        <dbReference type="Proteomes" id="UP000548278"/>
    </source>
</evidence>
<evidence type="ECO:0000313" key="7">
    <source>
        <dbReference type="EMBL" id="EAC5550117.1"/>
    </source>
</evidence>
<dbReference type="OMA" id="VRAAWMY"/>
<evidence type="ECO:0000313" key="30">
    <source>
        <dbReference type="Proteomes" id="UP000403352"/>
    </source>
</evidence>
<evidence type="ECO:0000313" key="16">
    <source>
        <dbReference type="EMBL" id="EAH2282346.1"/>
    </source>
</evidence>
<evidence type="ECO:0000313" key="41">
    <source>
        <dbReference type="Proteomes" id="UP000840197"/>
    </source>
</evidence>
<evidence type="ECO:0000256" key="2">
    <source>
        <dbReference type="ARBA" id="ARBA00023015"/>
    </source>
</evidence>
<dbReference type="PANTHER" id="PTHR34294:SF1">
    <property type="entry name" value="TRANSCRIPTIONAL REGULATOR LSRR"/>
    <property type="match status" value="1"/>
</dbReference>
<name>A0A0B8R5Z4_LISMN</name>
<dbReference type="KEGG" id="lmok:CQ02_10305"/>
<evidence type="ECO:0000313" key="37">
    <source>
        <dbReference type="Proteomes" id="UP000530452"/>
    </source>
</evidence>
<sequence length="315" mass="34936">MDKQKEQLSVEVARLYYQADLGQQEIATRLGVSRPTVSRLLQNAKTKGYVKIEVQDPFSNLTELAVALKEKYQLKNVTVAFSQTNDYSEITKQISQSAAEYLEEIIHDGDILGVSWGTTMYKIAQKLAPLKAEIKVVQLKGGVSHSDVNTYAAETLALFGAAYDTAPVSLPLPVVLDNPLAKQMVEADRHIKNIIELGKKANIAIFTVGTVRDEALLFRLGYFSDQEKARLKEKAVGDICSRFFTIGGEIADEKMDERTIGIDLQDLKQKETAILVAGGERKIKAIHGALRGGYANHFITDQFTAKQLLEQNFIN</sequence>
<evidence type="ECO:0000313" key="27">
    <source>
        <dbReference type="Proteomes" id="UP000336166"/>
    </source>
</evidence>
<dbReference type="EMBL" id="AALAQH010000005">
    <property type="protein sequence ID" value="ECX6925116.1"/>
    <property type="molecule type" value="Genomic_DNA"/>
</dbReference>
<dbReference type="EMBL" id="QDAY01000002">
    <property type="protein sequence ID" value="KAA9450330.1"/>
    <property type="molecule type" value="Genomic_DNA"/>
</dbReference>
<keyword evidence="3" id="KW-0238">DNA-binding</keyword>
<dbReference type="EMBL" id="AAAQQZ010000002">
    <property type="protein sequence ID" value="EAE1338215.1"/>
    <property type="molecule type" value="Genomic_DNA"/>
</dbReference>
<evidence type="ECO:0000256" key="3">
    <source>
        <dbReference type="ARBA" id="ARBA00023125"/>
    </source>
</evidence>
<accession>A0A0B8R5Z4</accession>
<evidence type="ECO:0000259" key="6">
    <source>
        <dbReference type="Pfam" id="PF12802"/>
    </source>
</evidence>
<dbReference type="Proteomes" id="UP000393182">
    <property type="component" value="Unassembled WGS sequence"/>
</dbReference>
<dbReference type="Proteomes" id="UP000336166">
    <property type="component" value="Unassembled WGS sequence"/>
</dbReference>
<evidence type="ECO:0000313" key="10">
    <source>
        <dbReference type="EMBL" id="EAE2353913.1"/>
    </source>
</evidence>
<dbReference type="Gene3D" id="3.40.50.1360">
    <property type="match status" value="1"/>
</dbReference>
<reference evidence="28 29" key="4">
    <citation type="submission" date="2018-06" db="EMBL/GenBank/DDBJ databases">
        <authorList>
            <consortium name="GenomeTrakr: Next Generation Sequencing Network for Food Pathogen Tracability"/>
        </authorList>
    </citation>
    <scope>NUCLEOTIDE SEQUENCE [LARGE SCALE GENOMIC DNA]</scope>
    <source>
        <strain evidence="13 36">CFSAN063727</strain>
        <strain evidence="9 29">FDA00006494</strain>
        <strain evidence="7 28">FDA00007096</strain>
        <strain evidence="8 30">FDA00008584</strain>
        <strain evidence="19 31">FLAG-51482A</strain>
        <strain evidence="18 35">LS1344</strain>
    </source>
</reference>
<reference evidence="24 32" key="3">
    <citation type="submission" date="2018-04" db="EMBL/GenBank/DDBJ databases">
        <title>Genome Analysis of a Prevalent Clone of Listeria monocytogenes Sequence Type 87 in China.</title>
        <authorList>
            <person name="Wang Y."/>
        </authorList>
    </citation>
    <scope>NUCLEOTIDE SEQUENCE [LARGE SCALE GENOMIC DNA]</scope>
    <source>
        <strain evidence="24 32">ICDC_LM1523</strain>
    </source>
</reference>
<dbReference type="InterPro" id="IPR037171">
    <property type="entry name" value="NagB/RpiA_transferase-like"/>
</dbReference>
<evidence type="ECO:0000313" key="39">
    <source>
        <dbReference type="Proteomes" id="UP000546397"/>
    </source>
</evidence>
<feature type="domain" description="Sugar-binding" evidence="5">
    <location>
        <begin position="57"/>
        <end position="310"/>
    </location>
</feature>
<evidence type="ECO:0000313" key="14">
    <source>
        <dbReference type="EMBL" id="EAG6990794.1"/>
    </source>
</evidence>
<dbReference type="EMBL" id="AABFVG010000005">
    <property type="protein sequence ID" value="EAH2282346.1"/>
    <property type="molecule type" value="Genomic_DNA"/>
</dbReference>
<evidence type="ECO:0000313" key="31">
    <source>
        <dbReference type="Proteomes" id="UP000427828"/>
    </source>
</evidence>
<reference evidence="21" key="8">
    <citation type="submission" date="2020-01" db="EMBL/GenBank/DDBJ databases">
        <authorList>
            <consortium name="NCBI Pathogen Detection Project"/>
        </authorList>
    </citation>
    <scope>NUCLEOTIDE SEQUENCE</scope>
    <source>
        <strain evidence="23">2017-325981-023-01</strain>
        <strain evidence="21">CFIAFB20130012</strain>
        <strain evidence="22">DMG1500109</strain>
    </source>
</reference>
<dbReference type="Proteomes" id="UP000365297">
    <property type="component" value="Unassembled WGS sequence"/>
</dbReference>
<dbReference type="InterPro" id="IPR051054">
    <property type="entry name" value="SorC_transcr_regulators"/>
</dbReference>
<dbReference type="RefSeq" id="WP_003727973.1">
    <property type="nucleotide sequence ID" value="NC_021825.2"/>
</dbReference>
<reference evidence="14 40" key="7">
    <citation type="submission" date="2019-04" db="EMBL/GenBank/DDBJ databases">
        <authorList>
            <consortium name="GenomeTrakr network: Whole genome sequencing for foodborne pathogen traceback"/>
        </authorList>
    </citation>
    <scope>NUCLEOTIDE SEQUENCE [LARGE SCALE GENOMIC DNA]</scope>
    <source>
        <strain evidence="14 40">CFSAN004300</strain>
    </source>
</reference>
<evidence type="ECO:0000313" key="36">
    <source>
        <dbReference type="Proteomes" id="UP000528151"/>
    </source>
</evidence>
<dbReference type="Proteomes" id="UP000843503">
    <property type="component" value="Unassembled WGS sequence"/>
</dbReference>
<dbReference type="EMBL" id="DAAIHR010000003">
    <property type="protein sequence ID" value="HAB8397755.1"/>
    <property type="molecule type" value="Genomic_DNA"/>
</dbReference>
<evidence type="ECO:0000313" key="9">
    <source>
        <dbReference type="EMBL" id="EAE1338215.1"/>
    </source>
</evidence>
<dbReference type="EMBL" id="AAALRN010000006">
    <property type="protein sequence ID" value="EAD1185962.1"/>
    <property type="molecule type" value="Genomic_DNA"/>
</dbReference>
<dbReference type="Proteomes" id="UP000527632">
    <property type="component" value="Unassembled WGS sequence"/>
</dbReference>
<evidence type="ECO:0000313" key="8">
    <source>
        <dbReference type="EMBL" id="EAD1185962.1"/>
    </source>
</evidence>
<evidence type="ECO:0000313" key="23">
    <source>
        <dbReference type="EMBL" id="HAJ9593037.1"/>
    </source>
</evidence>
<evidence type="ECO:0000313" key="11">
    <source>
        <dbReference type="EMBL" id="EAE4942460.1"/>
    </source>
</evidence>
<dbReference type="Proteomes" id="UP000548278">
    <property type="component" value="Unassembled WGS sequence"/>
</dbReference>
<dbReference type="EMBL" id="AAAIXK010000003">
    <property type="protein sequence ID" value="EAC5550117.1"/>
    <property type="molecule type" value="Genomic_DNA"/>
</dbReference>
<organism evidence="16 38">
    <name type="scientific">Listeria monocytogenes</name>
    <dbReference type="NCBI Taxonomy" id="1639"/>
    <lineage>
        <taxon>Bacteria</taxon>
        <taxon>Bacillati</taxon>
        <taxon>Bacillota</taxon>
        <taxon>Bacilli</taxon>
        <taxon>Bacillales</taxon>
        <taxon>Listeriaceae</taxon>
        <taxon>Listeria</taxon>
    </lineage>
</organism>
<evidence type="ECO:0000313" key="35">
    <source>
        <dbReference type="Proteomes" id="UP000527632"/>
    </source>
</evidence>
<dbReference type="Proteomes" id="UP000379076">
    <property type="component" value="Unassembled WGS sequence"/>
</dbReference>
<dbReference type="EMBL" id="AABBZO010000018">
    <property type="protein sequence ID" value="EAG4463268.1"/>
    <property type="molecule type" value="Genomic_DNA"/>
</dbReference>
<dbReference type="EMBL" id="AABEMN010000002">
    <property type="protein sequence ID" value="EAG9518608.1"/>
    <property type="molecule type" value="Genomic_DNA"/>
</dbReference>
<dbReference type="Proteomes" id="UP000546397">
    <property type="component" value="Unassembled WGS sequence"/>
</dbReference>
<dbReference type="Proteomes" id="UP000403352">
    <property type="component" value="Unassembled WGS sequence"/>
</dbReference>
<dbReference type="EMBL" id="AABATR010000004">
    <property type="protein sequence ID" value="EAG1893893.1"/>
    <property type="molecule type" value="Genomic_DNA"/>
</dbReference>
<evidence type="ECO:0000313" key="32">
    <source>
        <dbReference type="Proteomes" id="UP000460224"/>
    </source>
</evidence>
<dbReference type="Proteomes" id="UP000272537">
    <property type="component" value="Unassembled WGS sequence"/>
</dbReference>
<dbReference type="EMBL" id="AAASLB010000005">
    <property type="protein sequence ID" value="EAE4942460.1"/>
    <property type="molecule type" value="Genomic_DNA"/>
</dbReference>
<dbReference type="AlphaFoldDB" id="A0A0B8R5Z4"/>
<dbReference type="EMBL" id="AALGDA010000013">
    <property type="protein sequence ID" value="ECY9782551.1"/>
    <property type="molecule type" value="Genomic_DNA"/>
</dbReference>
<reference evidence="41 42" key="2">
    <citation type="journal article" date="2018" name="Genome Biol.">
        <title>SKESA: strategic k-mer extension for scrupulous assemblies.</title>
        <authorList>
            <person name="Souvorov A."/>
            <person name="Agarwala R."/>
            <person name="Lipman D.J."/>
        </authorList>
    </citation>
    <scope>NUCLEOTIDE SEQUENCE [LARGE SCALE GENOMIC DNA]</scope>
    <source>
        <strain evidence="23">2017-325981-023-01</strain>
        <strain evidence="21 41">CFIAFB20130012</strain>
        <strain evidence="22 43">DMG1500109</strain>
    </source>
</reference>
<dbReference type="Pfam" id="PF12802">
    <property type="entry name" value="MarR_2"/>
    <property type="match status" value="1"/>
</dbReference>
<evidence type="ECO:0000256" key="4">
    <source>
        <dbReference type="ARBA" id="ARBA00023163"/>
    </source>
</evidence>
<dbReference type="GO" id="GO:0003677">
    <property type="term" value="F:DNA binding"/>
    <property type="evidence" value="ECO:0007669"/>
    <property type="project" value="UniProtKB-KW"/>
</dbReference>
<evidence type="ECO:0000313" key="24">
    <source>
        <dbReference type="EMBL" id="KAA9450330.1"/>
    </source>
</evidence>
<dbReference type="Pfam" id="PF04198">
    <property type="entry name" value="Sugar-bind"/>
    <property type="match status" value="1"/>
</dbReference>
<dbReference type="Proteomes" id="UP000460224">
    <property type="component" value="Unassembled WGS sequence"/>
</dbReference>
<dbReference type="Gene3D" id="1.10.10.10">
    <property type="entry name" value="Winged helix-like DNA-binding domain superfamily/Winged helix DNA-binding domain"/>
    <property type="match status" value="1"/>
</dbReference>
<evidence type="ECO:0000313" key="26">
    <source>
        <dbReference type="Proteomes" id="UP000272537"/>
    </source>
</evidence>
<dbReference type="Proteomes" id="UP000427828">
    <property type="component" value="Unassembled WGS sequence"/>
</dbReference>
<dbReference type="SUPFAM" id="SSF46785">
    <property type="entry name" value="Winged helix' DNA-binding domain"/>
    <property type="match status" value="1"/>
</dbReference>
<evidence type="ECO:0000313" key="20">
    <source>
        <dbReference type="EMBL" id="ECY9782551.1"/>
    </source>
</evidence>
<dbReference type="Proteomes" id="UP000840197">
    <property type="component" value="Unassembled WGS sequence"/>
</dbReference>
<evidence type="ECO:0000313" key="15">
    <source>
        <dbReference type="EMBL" id="EAG9518608.1"/>
    </source>
</evidence>
<dbReference type="Proteomes" id="UP000478682">
    <property type="component" value="Unassembled WGS sequence"/>
</dbReference>
<comment type="similarity">
    <text evidence="1">Belongs to the SorC transcriptional regulatory family.</text>
</comment>
<dbReference type="EMBL" id="AABGUK010000002">
    <property type="protein sequence ID" value="EAH4241652.1"/>
    <property type="molecule type" value="Genomic_DNA"/>
</dbReference>
<reference evidence="37 38" key="6">
    <citation type="submission" date="2019-04" db="EMBL/GenBank/DDBJ databases">
        <authorList>
            <person name="Ashton P.M."/>
            <person name="Dallman T."/>
            <person name="Nair S."/>
            <person name="De Pinna E."/>
            <person name="Peters T."/>
            <person name="Grant K."/>
        </authorList>
    </citation>
    <scope>NUCLEOTIDE SEQUENCE [LARGE SCALE GENOMIC DNA]</scope>
    <source>
        <strain evidence="16 38">282333</strain>
        <strain evidence="17 37">282352</strain>
        <strain evidence="15 39">289003</strain>
        <strain evidence="11">RL15000286</strain>
    </source>
</reference>
<dbReference type="InterPro" id="IPR000835">
    <property type="entry name" value="HTH_MarR-typ"/>
</dbReference>
<dbReference type="GO" id="GO:0030246">
    <property type="term" value="F:carbohydrate binding"/>
    <property type="evidence" value="ECO:0007669"/>
    <property type="project" value="InterPro"/>
</dbReference>
<comment type="caution">
    <text evidence="16">The sequence shown here is derived from an EMBL/GenBank/DDBJ whole genome shotgun (WGS) entry which is preliminary data.</text>
</comment>
<evidence type="ECO:0000313" key="34">
    <source>
        <dbReference type="Proteomes" id="UP000489121"/>
    </source>
</evidence>
<evidence type="ECO:0000313" key="22">
    <source>
        <dbReference type="EMBL" id="HAC1756099.1"/>
    </source>
</evidence>
<dbReference type="SUPFAM" id="SSF100950">
    <property type="entry name" value="NagB/RpiA/CoA transferase-like"/>
    <property type="match status" value="1"/>
</dbReference>
<dbReference type="EMBL" id="QXLS01000006">
    <property type="protein sequence ID" value="RKA06543.1"/>
    <property type="molecule type" value="Genomic_DNA"/>
</dbReference>
<evidence type="ECO:0000313" key="43">
    <source>
        <dbReference type="Proteomes" id="UP000843775"/>
    </source>
</evidence>
<dbReference type="Proteomes" id="UP000528151">
    <property type="component" value="Unassembled WGS sequence"/>
</dbReference>
<protein>
    <submittedName>
        <fullName evidence="25">Deoxyribonucleoside regulator</fullName>
    </submittedName>
    <submittedName>
        <fullName evidence="16">Sugar-binding transcriptional regulator</fullName>
    </submittedName>
    <submittedName>
        <fullName evidence="21">Winged helix-turn-helix transcriptional regulator</fullName>
    </submittedName>
</protein>
<dbReference type="EMBL" id="AABDGJ010000006">
    <property type="protein sequence ID" value="EAG6990794.1"/>
    <property type="molecule type" value="Genomic_DNA"/>
</dbReference>
<evidence type="ECO:0000313" key="17">
    <source>
        <dbReference type="EMBL" id="EAH3294545.1"/>
    </source>
</evidence>
<feature type="domain" description="HTH marR-type" evidence="6">
    <location>
        <begin position="20"/>
        <end position="53"/>
    </location>
</feature>
<evidence type="ECO:0000313" key="29">
    <source>
        <dbReference type="Proteomes" id="UP000379076"/>
    </source>
</evidence>
<reference evidence="27 33" key="5">
    <citation type="submission" date="2018-06" db="EMBL/GenBank/DDBJ databases">
        <authorList>
            <consortium name="PulseNet: The National Subtyping Network for Foodborne Disease Surveillance"/>
            <person name="Tarr C.L."/>
            <person name="Trees E."/>
            <person name="Katz L.S."/>
            <person name="Carleton-Romer H.A."/>
            <person name="Stroika S."/>
            <person name="Kucerova Z."/>
            <person name="Roache K.F."/>
            <person name="Sabol A.L."/>
            <person name="Besser J."/>
            <person name="Gerner-Smidt P."/>
        </authorList>
    </citation>
    <scope>NUCLEOTIDE SEQUENCE [LARGE SCALE GENOMIC DNA]</scope>
    <source>
        <strain evidence="10 27">PNUSAL000134</strain>
        <strain evidence="12 33">PNUSAL002298</strain>
        <strain evidence="20 34">PNUSAL005692</strain>
    </source>
</reference>
<dbReference type="Proteomes" id="UP000843775">
    <property type="component" value="Unassembled WGS sequence"/>
</dbReference>
<dbReference type="InterPro" id="IPR007324">
    <property type="entry name" value="Sugar-bd_dom_put"/>
</dbReference>
<dbReference type="InterPro" id="IPR036388">
    <property type="entry name" value="WH-like_DNA-bd_sf"/>
</dbReference>
<dbReference type="InterPro" id="IPR036390">
    <property type="entry name" value="WH_DNA-bd_sf"/>
</dbReference>
<evidence type="ECO:0000313" key="21">
    <source>
        <dbReference type="EMBL" id="HAB8397755.1"/>
    </source>
</evidence>
<dbReference type="Proteomes" id="UP000489121">
    <property type="component" value="Unassembled WGS sequence"/>
</dbReference>
<keyword evidence="4" id="KW-0804">Transcription</keyword>
<dbReference type="EMBL" id="DABJAN010000002">
    <property type="protein sequence ID" value="HAJ9593037.1"/>
    <property type="molecule type" value="Genomic_DNA"/>
</dbReference>
<dbReference type="GO" id="GO:0003700">
    <property type="term" value="F:DNA-binding transcription factor activity"/>
    <property type="evidence" value="ECO:0007669"/>
    <property type="project" value="InterPro"/>
</dbReference>
<gene>
    <name evidence="25" type="primary">deor</name>
    <name evidence="14" type="ORF">AB917_09345</name>
    <name evidence="9" type="ORF">ART25_04735</name>
    <name evidence="7" type="ORF">ARY78_06725</name>
    <name evidence="12" type="ORF">BB997_09775</name>
    <name evidence="19" type="ORF">BCZ19_10590</name>
    <name evidence="13" type="ORF">CA369_13275</name>
    <name evidence="16" type="ORF">D4920_09710</name>
    <name evidence="15" type="ORF">D4B11_02405</name>
    <name evidence="17" type="ORF">D5N24_09065</name>
    <name evidence="24" type="ORF">DCK61_06325</name>
    <name evidence="25" type="ORF">DYZ80_02438</name>
    <name evidence="11" type="ORF">E1W56_10480</name>
    <name evidence="18" type="ORF">E5F58_06475</name>
    <name evidence="20" type="ORF">F6515_06045</name>
    <name evidence="22" type="ORF">GI949_14080</name>
    <name evidence="21" type="ORF">GYR60_04415</name>
    <name evidence="23" type="ORF">HQN34_001235</name>
    <name evidence="8" type="ORF">QD52_12820</name>
    <name evidence="10" type="ORF">Y261_06130</name>
</gene>
<dbReference type="EMBL" id="AAAREG010000004">
    <property type="protein sequence ID" value="EAE2353913.1"/>
    <property type="molecule type" value="Genomic_DNA"/>
</dbReference>